<dbReference type="InterPro" id="IPR000073">
    <property type="entry name" value="AB_hydrolase_1"/>
</dbReference>
<evidence type="ECO:0000313" key="2">
    <source>
        <dbReference type="EMBL" id="TQR43298.1"/>
    </source>
</evidence>
<gene>
    <name evidence="2" type="ORF">C7Y44_19180</name>
</gene>
<reference evidence="2 3" key="1">
    <citation type="submission" date="2018-03" db="EMBL/GenBank/DDBJ databases">
        <title>Aerobic endospore-forming bacteria genome sequencing and assembly.</title>
        <authorList>
            <person name="Cavalcante D.A."/>
            <person name="Driks A."/>
            <person name="Putonti C."/>
            <person name="De-Souza M.T."/>
        </authorList>
    </citation>
    <scope>NUCLEOTIDE SEQUENCE [LARGE SCALE GENOMIC DNA]</scope>
    <source>
        <strain evidence="2 3">SDF0028</strain>
    </source>
</reference>
<dbReference type="PRINTS" id="PR00111">
    <property type="entry name" value="ABHYDROLASE"/>
</dbReference>
<evidence type="ECO:0000259" key="1">
    <source>
        <dbReference type="Pfam" id="PF00561"/>
    </source>
</evidence>
<accession>A0ABY3AKK1</accession>
<dbReference type="PRINTS" id="PR00412">
    <property type="entry name" value="EPOXHYDRLASE"/>
</dbReference>
<dbReference type="InterPro" id="IPR000639">
    <property type="entry name" value="Epox_hydrolase-like"/>
</dbReference>
<comment type="caution">
    <text evidence="2">The sequence shown here is derived from an EMBL/GenBank/DDBJ whole genome shotgun (WGS) entry which is preliminary data.</text>
</comment>
<dbReference type="Pfam" id="PF00561">
    <property type="entry name" value="Abhydrolase_1"/>
    <property type="match status" value="1"/>
</dbReference>
<organism evidence="2 3">
    <name type="scientific">Paenibacillus popilliae</name>
    <name type="common">Bacillus popilliae</name>
    <dbReference type="NCBI Taxonomy" id="78057"/>
    <lineage>
        <taxon>Bacteria</taxon>
        <taxon>Bacillati</taxon>
        <taxon>Bacillota</taxon>
        <taxon>Bacilli</taxon>
        <taxon>Bacillales</taxon>
        <taxon>Paenibacillaceae</taxon>
        <taxon>Paenibacillus</taxon>
    </lineage>
</organism>
<feature type="domain" description="AB hydrolase-1" evidence="1">
    <location>
        <begin position="37"/>
        <end position="268"/>
    </location>
</feature>
<dbReference type="PANTHER" id="PTHR46438">
    <property type="entry name" value="ALPHA/BETA-HYDROLASES SUPERFAMILY PROTEIN"/>
    <property type="match status" value="1"/>
</dbReference>
<dbReference type="GO" id="GO:0016787">
    <property type="term" value="F:hydrolase activity"/>
    <property type="evidence" value="ECO:0007669"/>
    <property type="project" value="UniProtKB-KW"/>
</dbReference>
<keyword evidence="3" id="KW-1185">Reference proteome</keyword>
<evidence type="ECO:0000313" key="3">
    <source>
        <dbReference type="Proteomes" id="UP000316208"/>
    </source>
</evidence>
<dbReference type="Gene3D" id="3.40.50.1820">
    <property type="entry name" value="alpha/beta hydrolase"/>
    <property type="match status" value="1"/>
</dbReference>
<dbReference type="EMBL" id="SADY01000006">
    <property type="protein sequence ID" value="TQR43298.1"/>
    <property type="molecule type" value="Genomic_DNA"/>
</dbReference>
<dbReference type="InterPro" id="IPR029058">
    <property type="entry name" value="AB_hydrolase_fold"/>
</dbReference>
<protein>
    <submittedName>
        <fullName evidence="2">Alpha/beta hydrolase</fullName>
    </submittedName>
</protein>
<dbReference type="Proteomes" id="UP000316208">
    <property type="component" value="Unassembled WGS sequence"/>
</dbReference>
<dbReference type="SUPFAM" id="SSF53474">
    <property type="entry name" value="alpha/beta-Hydrolases"/>
    <property type="match status" value="1"/>
</dbReference>
<proteinExistence type="predicted"/>
<dbReference type="PANTHER" id="PTHR46438:SF11">
    <property type="entry name" value="LIPASE-RELATED"/>
    <property type="match status" value="1"/>
</dbReference>
<sequence>MDSWRCIINMNLTAAWKVPVEEGDIHIQAYGMNHDVPVMLLHGTAAYHYCWRSVAAQLASQYRVYCPDLLGYGVSDKPRTVLYSKQAQAKRIQAVIEALDCEAVHLVGHSMGGEIAAHIALQSPHLLRSLTLVAPGGFRRGVASPVKWAARKGWMDGIFRGAMNRKMKPTTLARMLSLPLVHITPEFMDSWTKPYQDPNTPFVIAKTLADDDTGIIAHRISEIHVPTLLIYGTIDKMIPKQVFRQYEQTVPNLCTELYDDSGHVLMEECPDRLAASIQSFIVRCCP</sequence>
<keyword evidence="2" id="KW-0378">Hydrolase</keyword>
<name>A0ABY3AKK1_PAEPP</name>